<proteinExistence type="predicted"/>
<feature type="chain" id="PRO_5022082517" evidence="1">
    <location>
        <begin position="28"/>
        <end position="169"/>
    </location>
</feature>
<gene>
    <name evidence="2" type="ORF">FBZ89_10673</name>
</gene>
<evidence type="ECO:0000313" key="3">
    <source>
        <dbReference type="Proteomes" id="UP000319859"/>
    </source>
</evidence>
<keyword evidence="1" id="KW-0732">Signal</keyword>
<dbReference type="Proteomes" id="UP000319859">
    <property type="component" value="Unassembled WGS sequence"/>
</dbReference>
<evidence type="ECO:0000256" key="1">
    <source>
        <dbReference type="SAM" id="SignalP"/>
    </source>
</evidence>
<feature type="signal peptide" evidence="1">
    <location>
        <begin position="1"/>
        <end position="27"/>
    </location>
</feature>
<comment type="caution">
    <text evidence="2">The sequence shown here is derived from an EMBL/GenBank/DDBJ whole genome shotgun (WGS) entry which is preliminary data.</text>
</comment>
<evidence type="ECO:0000313" key="2">
    <source>
        <dbReference type="EMBL" id="TWB20674.1"/>
    </source>
</evidence>
<reference evidence="2 3" key="1">
    <citation type="submission" date="2019-06" db="EMBL/GenBank/DDBJ databases">
        <title>Genomic Encyclopedia of Type Strains, Phase IV (KMG-V): Genome sequencing to study the core and pangenomes of soil and plant-associated prokaryotes.</title>
        <authorList>
            <person name="Whitman W."/>
        </authorList>
    </citation>
    <scope>NUCLEOTIDE SEQUENCE [LARGE SCALE GENOMIC DNA]</scope>
    <source>
        <strain evidence="2 3">BR 11880</strain>
    </source>
</reference>
<organism evidence="2 3">
    <name type="scientific">Nitrospirillum amazonense</name>
    <dbReference type="NCBI Taxonomy" id="28077"/>
    <lineage>
        <taxon>Bacteria</taxon>
        <taxon>Pseudomonadati</taxon>
        <taxon>Pseudomonadota</taxon>
        <taxon>Alphaproteobacteria</taxon>
        <taxon>Rhodospirillales</taxon>
        <taxon>Azospirillaceae</taxon>
        <taxon>Nitrospirillum</taxon>
    </lineage>
</organism>
<protein>
    <submittedName>
        <fullName evidence="2">Uncharacterized protein</fullName>
    </submittedName>
</protein>
<dbReference type="AlphaFoldDB" id="A0A560FGE9"/>
<accession>A0A560FGE9</accession>
<name>A0A560FGE9_9PROT</name>
<dbReference type="EMBL" id="VITN01000006">
    <property type="protein sequence ID" value="TWB20674.1"/>
    <property type="molecule type" value="Genomic_DNA"/>
</dbReference>
<sequence>MRPHSLMQMSAMAIALLLALGNMTASAADLASAVQKSMVVGALPLLKCMEKKGTAALWPCIASARLDQAQQPANFLKSKETLVVMVGTSHDLGFYITDIYIVNENFKCMSAIKSGAKLHPACARDEMKGELELISGAMEMIDMDESQLVSLLGIKEPIVSEMKAAYGVK</sequence>